<dbReference type="Proteomes" id="UP000217083">
    <property type="component" value="Unassembled WGS sequence"/>
</dbReference>
<accession>A0A263BRP4</accession>
<keyword evidence="1" id="KW-0812">Transmembrane</keyword>
<protein>
    <submittedName>
        <fullName evidence="2">Uncharacterized protein</fullName>
    </submittedName>
</protein>
<keyword evidence="1" id="KW-0472">Membrane</keyword>
<organism evidence="2 3">
    <name type="scientific">Lottiidibacillus patelloidae</name>
    <dbReference type="NCBI Taxonomy" id="2670334"/>
    <lineage>
        <taxon>Bacteria</taxon>
        <taxon>Bacillati</taxon>
        <taxon>Bacillota</taxon>
        <taxon>Bacilli</taxon>
        <taxon>Bacillales</taxon>
        <taxon>Bacillaceae</taxon>
        <taxon>Lottiidibacillus</taxon>
    </lineage>
</organism>
<reference evidence="2 3" key="2">
    <citation type="submission" date="2017-09" db="EMBL/GenBank/DDBJ databases">
        <title>Bacillus patelloidae sp. nov., isolated from the intestinal tract of a marine limpet.</title>
        <authorList>
            <person name="Liu R."/>
            <person name="Dong C."/>
            <person name="Shao Z."/>
        </authorList>
    </citation>
    <scope>NUCLEOTIDE SEQUENCE [LARGE SCALE GENOMIC DNA]</scope>
    <source>
        <strain evidence="2 3">SA5d-4</strain>
    </source>
</reference>
<evidence type="ECO:0000313" key="2">
    <source>
        <dbReference type="EMBL" id="OZM56383.1"/>
    </source>
</evidence>
<proteinExistence type="predicted"/>
<gene>
    <name evidence="2" type="ORF">CIB95_11445</name>
</gene>
<keyword evidence="3" id="KW-1185">Reference proteome</keyword>
<dbReference type="EMBL" id="NPIA01000006">
    <property type="protein sequence ID" value="OZM56383.1"/>
    <property type="molecule type" value="Genomic_DNA"/>
</dbReference>
<dbReference type="RefSeq" id="WP_094925297.1">
    <property type="nucleotide sequence ID" value="NZ_NPIA01000006.1"/>
</dbReference>
<reference evidence="3" key="1">
    <citation type="submission" date="2017-08" db="EMBL/GenBank/DDBJ databases">
        <authorList>
            <person name="Huang Z."/>
        </authorList>
    </citation>
    <scope>NUCLEOTIDE SEQUENCE [LARGE SCALE GENOMIC DNA]</scope>
    <source>
        <strain evidence="3">SA5d-4</strain>
    </source>
</reference>
<sequence>MIVLYIAISFVILFLFATLIDFDLYKAIFVPAVIIGLLFSISQKLNTLINQSKDEVVEADTTENIEKD</sequence>
<comment type="caution">
    <text evidence="2">The sequence shown here is derived from an EMBL/GenBank/DDBJ whole genome shotgun (WGS) entry which is preliminary data.</text>
</comment>
<name>A0A263BRP4_9BACI</name>
<keyword evidence="1" id="KW-1133">Transmembrane helix</keyword>
<feature type="transmembrane region" description="Helical" evidence="1">
    <location>
        <begin position="6"/>
        <end position="39"/>
    </location>
</feature>
<dbReference type="AlphaFoldDB" id="A0A263BRP4"/>
<evidence type="ECO:0000313" key="3">
    <source>
        <dbReference type="Proteomes" id="UP000217083"/>
    </source>
</evidence>
<evidence type="ECO:0000256" key="1">
    <source>
        <dbReference type="SAM" id="Phobius"/>
    </source>
</evidence>